<evidence type="ECO:0000313" key="2">
    <source>
        <dbReference type="Proteomes" id="UP001292094"/>
    </source>
</evidence>
<protein>
    <submittedName>
        <fullName evidence="1">Uncharacterized protein</fullName>
    </submittedName>
</protein>
<sequence length="97" mass="10732">MYIFQTTRVMQQHTCSHADNPELPALGVWVRGLVQYSFVSSSITSGVWSPGLAWGNDRLTPPEVQCPDNPVQAGRGGGEMQRGGRWRRGSEWVEICG</sequence>
<accession>A0AAE1U1J7</accession>
<gene>
    <name evidence="1" type="ORF">Pmani_022057</name>
</gene>
<keyword evidence="2" id="KW-1185">Reference proteome</keyword>
<dbReference type="Proteomes" id="UP001292094">
    <property type="component" value="Unassembled WGS sequence"/>
</dbReference>
<reference evidence="1" key="1">
    <citation type="submission" date="2023-11" db="EMBL/GenBank/DDBJ databases">
        <title>Genome assemblies of two species of porcelain crab, Petrolisthes cinctipes and Petrolisthes manimaculis (Anomura: Porcellanidae).</title>
        <authorList>
            <person name="Angst P."/>
        </authorList>
    </citation>
    <scope>NUCLEOTIDE SEQUENCE</scope>
    <source>
        <strain evidence="1">PB745_02</strain>
        <tissue evidence="1">Gill</tissue>
    </source>
</reference>
<name>A0AAE1U1J7_9EUCA</name>
<organism evidence="1 2">
    <name type="scientific">Petrolisthes manimaculis</name>
    <dbReference type="NCBI Taxonomy" id="1843537"/>
    <lineage>
        <taxon>Eukaryota</taxon>
        <taxon>Metazoa</taxon>
        <taxon>Ecdysozoa</taxon>
        <taxon>Arthropoda</taxon>
        <taxon>Crustacea</taxon>
        <taxon>Multicrustacea</taxon>
        <taxon>Malacostraca</taxon>
        <taxon>Eumalacostraca</taxon>
        <taxon>Eucarida</taxon>
        <taxon>Decapoda</taxon>
        <taxon>Pleocyemata</taxon>
        <taxon>Anomura</taxon>
        <taxon>Galatheoidea</taxon>
        <taxon>Porcellanidae</taxon>
        <taxon>Petrolisthes</taxon>
    </lineage>
</organism>
<evidence type="ECO:0000313" key="1">
    <source>
        <dbReference type="EMBL" id="KAK4306107.1"/>
    </source>
</evidence>
<dbReference type="AlphaFoldDB" id="A0AAE1U1J7"/>
<proteinExistence type="predicted"/>
<comment type="caution">
    <text evidence="1">The sequence shown here is derived from an EMBL/GenBank/DDBJ whole genome shotgun (WGS) entry which is preliminary data.</text>
</comment>
<dbReference type="EMBL" id="JAWZYT010002180">
    <property type="protein sequence ID" value="KAK4306107.1"/>
    <property type="molecule type" value="Genomic_DNA"/>
</dbReference>